<reference evidence="1" key="3">
    <citation type="submission" date="2002-01" db="EMBL/GenBank/DDBJ databases">
        <title>Construction and Characterization of Three Bacterial Artificial Chromosome Libraries for Trypanosoma brucei.</title>
        <authorList>
            <person name="Zeng C."/>
            <person name="Zhao B."/>
            <person name="Hierl M."/>
            <person name="Catanese J."/>
            <person name="Gerrard C."/>
            <person name="Melville S.E."/>
            <person name="Hoek M."/>
            <person name="Navarro M."/>
            <person name="Cross G.A.M."/>
            <person name="El-Sayed N."/>
            <person name="Berberof M."/>
            <person name="Rudenko G."/>
            <person name="Borst P."/>
            <person name="de Jong P."/>
        </authorList>
    </citation>
    <scope>NUCLEOTIDE SEQUENCE</scope>
    <source>
        <strain evidence="1">427</strain>
    </source>
</reference>
<accession>Q8WPP6</accession>
<reference evidence="1" key="2">
    <citation type="journal article" date="2002" name="Mol. Biochem. Parasitol.">
        <title>The architecture of variant surface glycoprotein gene expression sites in Trypanosoma brucei.</title>
        <authorList>
            <person name="Berriman M."/>
            <person name="Hall N."/>
            <person name="Sheader K."/>
            <person name="Bringaud F."/>
            <person name="Tiwari B."/>
            <person name="Isobe T."/>
            <person name="Bowman S."/>
            <person name="Corton C."/>
            <person name="Clark L."/>
            <person name="Cross G.A.M."/>
            <person name="Hoek M."/>
            <person name="Zanders T."/>
            <person name="Berberof M."/>
            <person name="Borst P."/>
            <person name="Rudenko G."/>
        </authorList>
    </citation>
    <scope>NUCLEOTIDE SEQUENCE</scope>
    <source>
        <strain evidence="1">427</strain>
    </source>
</reference>
<gene>
    <name evidence="1" type="primary">N19B2.170</name>
</gene>
<dbReference type="EMBL" id="AL671256">
    <property type="protein sequence ID" value="CAD21781.1"/>
    <property type="molecule type" value="Genomic_DNA"/>
</dbReference>
<dbReference type="AlphaFoldDB" id="Q8WPP6"/>
<name>Q8WPP6_9TRYP</name>
<evidence type="ECO:0000313" key="1">
    <source>
        <dbReference type="EMBL" id="CAD21781.1"/>
    </source>
</evidence>
<reference evidence="1" key="1">
    <citation type="journal article" date="1998" name="Mol. Biochem. Parasitol.">
        <title>Selection for activation of a new variant surface glycoprotein gene expression site in Trypanosoma brucei can result in deletion of the old one.</title>
        <authorList>
            <person name="Rudenko G."/>
            <person name="Chaves I."/>
            <person name="Dirks-Mulder A."/>
            <person name="Borst P."/>
        </authorList>
    </citation>
    <scope>NUCLEOTIDE SEQUENCE</scope>
    <source>
        <strain evidence="1">427</strain>
    </source>
</reference>
<sequence length="104" mass="11692">MVYISKEKRANLDSAAIIKSARTGETAEALSKLKTLDIIGDFILRLFVEKLMDMTVDEYTTQRETNDKKRCSGKSSVPAQGTENLIIMVILILEECCEYVSLLQ</sequence>
<organism evidence="1">
    <name type="scientific">Trypanosoma brucei</name>
    <dbReference type="NCBI Taxonomy" id="5691"/>
    <lineage>
        <taxon>Eukaryota</taxon>
        <taxon>Discoba</taxon>
        <taxon>Euglenozoa</taxon>
        <taxon>Kinetoplastea</taxon>
        <taxon>Metakinetoplastina</taxon>
        <taxon>Trypanosomatida</taxon>
        <taxon>Trypanosomatidae</taxon>
        <taxon>Trypanosoma</taxon>
    </lineage>
</organism>
<proteinExistence type="predicted"/>
<protein>
    <submittedName>
        <fullName evidence="1">Uncharacterized protein N19B2.170</fullName>
    </submittedName>
</protein>